<dbReference type="RefSeq" id="WP_143244894.1">
    <property type="nucleotide sequence ID" value="NZ_CP083444.1"/>
</dbReference>
<dbReference type="AlphaFoldDB" id="A0A9Q8YWA4"/>
<accession>A0A9Q8YWA4</accession>
<evidence type="ECO:0000313" key="2">
    <source>
        <dbReference type="Proteomes" id="UP001056980"/>
    </source>
</evidence>
<dbReference type="EMBL" id="CP083444">
    <property type="protein sequence ID" value="USP02248.1"/>
    <property type="molecule type" value="Genomic_DNA"/>
</dbReference>
<protein>
    <submittedName>
        <fullName evidence="1">Uncharacterized protein</fullName>
    </submittedName>
</protein>
<reference evidence="1" key="1">
    <citation type="journal article" date="2022" name="Proc. Natl. Acad. Sci. U.S.A.">
        <title>Identification of the Bartonella autotransporter CFA as a protective antigen and hypervariable target of neutralizing antibodies in mice.</title>
        <authorList>
            <person name="Siewert L.K."/>
            <person name="Korotaev A."/>
            <person name="Sedzicki J."/>
            <person name="Fromm K."/>
            <person name="Pinschewer D.D."/>
            <person name="Dehio C."/>
        </authorList>
    </citation>
    <scope>NUCLEOTIDE SEQUENCE</scope>
    <source>
        <strain evidence="1">IBS296</strain>
    </source>
</reference>
<dbReference type="Proteomes" id="UP001056980">
    <property type="component" value="Chromosome"/>
</dbReference>
<evidence type="ECO:0000313" key="1">
    <source>
        <dbReference type="EMBL" id="USP02248.1"/>
    </source>
</evidence>
<dbReference type="KEGG" id="btay:LAJ60_05025"/>
<name>A0A9Q8YWA4_BARTA</name>
<gene>
    <name evidence="1" type="ORF">LAJ60_05025</name>
</gene>
<organism evidence="1 2">
    <name type="scientific">Bartonella taylorii</name>
    <dbReference type="NCBI Taxonomy" id="33046"/>
    <lineage>
        <taxon>Bacteria</taxon>
        <taxon>Pseudomonadati</taxon>
        <taxon>Pseudomonadota</taxon>
        <taxon>Alphaproteobacteria</taxon>
        <taxon>Hyphomicrobiales</taxon>
        <taxon>Bartonellaceae</taxon>
        <taxon>Bartonella</taxon>
    </lineage>
</organism>
<proteinExistence type="predicted"/>
<sequence length="74" mass="8032">MISDGGGVLFFKGFGVFVCLKDLQCVFEVFEHLGVIFEHFFSGFEGGGLSCLRGGKFKSTWLRSSMVSLTAGGR</sequence>